<keyword evidence="1" id="KW-0805">Transcription regulation</keyword>
<feature type="domain" description="E2F/DP family winged-helix DNA-binding" evidence="2">
    <location>
        <begin position="10"/>
        <end position="37"/>
    </location>
</feature>
<dbReference type="GO" id="GO:0005634">
    <property type="term" value="C:nucleus"/>
    <property type="evidence" value="ECO:0007669"/>
    <property type="project" value="UniProtKB-SubCell"/>
</dbReference>
<keyword evidence="1" id="KW-0238">DNA-binding</keyword>
<evidence type="ECO:0000313" key="4">
    <source>
        <dbReference type="Proteomes" id="UP000692954"/>
    </source>
</evidence>
<comment type="similarity">
    <text evidence="1">Belongs to the E2F/DP family.</text>
</comment>
<sequence length="158" mass="18674">MEGQSNYGLKDIKNLRRRVYDALNVMISVGIVIKEKKMMRKNQENQVSFTKQNLITRKQKIKELLLQKKQQLTHSIKKQQALQNLIQCNKVREINEQEKIKFPFLLVKTQLTNSEDEELILESHKSMDYLKIQSKNELQIFGILSIAQQLFQNQQSQN</sequence>
<protein>
    <recommendedName>
        <fullName evidence="2">E2F/DP family winged-helix DNA-binding domain-containing protein</fullName>
    </recommendedName>
</protein>
<evidence type="ECO:0000256" key="1">
    <source>
        <dbReference type="RuleBase" id="RU003796"/>
    </source>
</evidence>
<dbReference type="EMBL" id="CAJJDN010000017">
    <property type="protein sequence ID" value="CAD8063006.1"/>
    <property type="molecule type" value="Genomic_DNA"/>
</dbReference>
<evidence type="ECO:0000313" key="3">
    <source>
        <dbReference type="EMBL" id="CAD8063006.1"/>
    </source>
</evidence>
<evidence type="ECO:0000259" key="2">
    <source>
        <dbReference type="Pfam" id="PF02319"/>
    </source>
</evidence>
<dbReference type="AlphaFoldDB" id="A0A8S1LE36"/>
<accession>A0A8S1LE36</accession>
<dbReference type="OrthoDB" id="291955at2759"/>
<dbReference type="GO" id="GO:0000977">
    <property type="term" value="F:RNA polymerase II transcription regulatory region sequence-specific DNA binding"/>
    <property type="evidence" value="ECO:0007669"/>
    <property type="project" value="TreeGrafter"/>
</dbReference>
<proteinExistence type="inferred from homology"/>
<dbReference type="Proteomes" id="UP000692954">
    <property type="component" value="Unassembled WGS sequence"/>
</dbReference>
<keyword evidence="1" id="KW-0804">Transcription</keyword>
<comment type="caution">
    <text evidence="3">The sequence shown here is derived from an EMBL/GenBank/DDBJ whole genome shotgun (WGS) entry which is preliminary data.</text>
</comment>
<dbReference type="Pfam" id="PF02319">
    <property type="entry name" value="WHD_E2F_TDP"/>
    <property type="match status" value="1"/>
</dbReference>
<keyword evidence="4" id="KW-1185">Reference proteome</keyword>
<organism evidence="3 4">
    <name type="scientific">Paramecium sonneborni</name>
    <dbReference type="NCBI Taxonomy" id="65129"/>
    <lineage>
        <taxon>Eukaryota</taxon>
        <taxon>Sar</taxon>
        <taxon>Alveolata</taxon>
        <taxon>Ciliophora</taxon>
        <taxon>Intramacronucleata</taxon>
        <taxon>Oligohymenophorea</taxon>
        <taxon>Peniculida</taxon>
        <taxon>Parameciidae</taxon>
        <taxon>Paramecium</taxon>
    </lineage>
</organism>
<dbReference type="PANTHER" id="PTHR12548">
    <property type="entry name" value="TRANSCRIPTION FACTOR DP"/>
    <property type="match status" value="1"/>
</dbReference>
<dbReference type="GO" id="GO:0005667">
    <property type="term" value="C:transcription regulator complex"/>
    <property type="evidence" value="ECO:0007669"/>
    <property type="project" value="InterPro"/>
</dbReference>
<keyword evidence="1" id="KW-0539">Nucleus</keyword>
<dbReference type="GO" id="GO:0051726">
    <property type="term" value="P:regulation of cell cycle"/>
    <property type="evidence" value="ECO:0007669"/>
    <property type="project" value="InterPro"/>
</dbReference>
<comment type="subcellular location">
    <subcellularLocation>
        <location evidence="1">Nucleus</location>
    </subcellularLocation>
</comment>
<dbReference type="InterPro" id="IPR015648">
    <property type="entry name" value="Transcrpt_fac_DP"/>
</dbReference>
<dbReference type="InterPro" id="IPR003316">
    <property type="entry name" value="E2F_WHTH_DNA-bd_dom"/>
</dbReference>
<dbReference type="GO" id="GO:0000981">
    <property type="term" value="F:DNA-binding transcription factor activity, RNA polymerase II-specific"/>
    <property type="evidence" value="ECO:0007669"/>
    <property type="project" value="TreeGrafter"/>
</dbReference>
<name>A0A8S1LE36_9CILI</name>
<dbReference type="PANTHER" id="PTHR12548:SF9">
    <property type="entry name" value="TRANSCRIPTION FACTOR DP"/>
    <property type="match status" value="1"/>
</dbReference>
<gene>
    <name evidence="3" type="ORF">PSON_ATCC_30995.1.T0170189</name>
</gene>
<reference evidence="3" key="1">
    <citation type="submission" date="2021-01" db="EMBL/GenBank/DDBJ databases">
        <authorList>
            <consortium name="Genoscope - CEA"/>
            <person name="William W."/>
        </authorList>
    </citation>
    <scope>NUCLEOTIDE SEQUENCE</scope>
</reference>